<evidence type="ECO:0000256" key="3">
    <source>
        <dbReference type="ARBA" id="ARBA00022692"/>
    </source>
</evidence>
<keyword evidence="2" id="KW-0813">Transport</keyword>
<proteinExistence type="predicted"/>
<dbReference type="OrthoDB" id="4463986at2759"/>
<dbReference type="InterPro" id="IPR010573">
    <property type="entry name" value="MFS_Str1/Tri12-like"/>
</dbReference>
<accession>A0A1L9T4H7</accession>
<dbReference type="EMBL" id="KV878595">
    <property type="protein sequence ID" value="OJJ54354.1"/>
    <property type="molecule type" value="Genomic_DNA"/>
</dbReference>
<comment type="subcellular location">
    <subcellularLocation>
        <location evidence="1">Membrane</location>
        <topology evidence="1">Multi-pass membrane protein</topology>
    </subcellularLocation>
</comment>
<dbReference type="PROSITE" id="PS50850">
    <property type="entry name" value="MFS"/>
    <property type="match status" value="1"/>
</dbReference>
<dbReference type="InterPro" id="IPR036259">
    <property type="entry name" value="MFS_trans_sf"/>
</dbReference>
<keyword evidence="10" id="KW-1185">Reference proteome</keyword>
<dbReference type="Proteomes" id="UP000184356">
    <property type="component" value="Unassembled WGS sequence"/>
</dbReference>
<dbReference type="Gene3D" id="1.20.1250.20">
    <property type="entry name" value="MFS general substrate transporter like domains"/>
    <property type="match status" value="1"/>
</dbReference>
<dbReference type="GO" id="GO:0005886">
    <property type="term" value="C:plasma membrane"/>
    <property type="evidence" value="ECO:0007669"/>
    <property type="project" value="TreeGrafter"/>
</dbReference>
<feature type="transmembrane region" description="Helical" evidence="7">
    <location>
        <begin position="52"/>
        <end position="72"/>
    </location>
</feature>
<evidence type="ECO:0000259" key="8">
    <source>
        <dbReference type="PROSITE" id="PS50850"/>
    </source>
</evidence>
<evidence type="ECO:0000313" key="10">
    <source>
        <dbReference type="Proteomes" id="UP000184356"/>
    </source>
</evidence>
<keyword evidence="4 7" id="KW-1133">Transmembrane helix</keyword>
<reference evidence="10" key="1">
    <citation type="journal article" date="2017" name="Genome Biol.">
        <title>Comparative genomics reveals high biological diversity and specific adaptations in the industrially and medically important fungal genus Aspergillus.</title>
        <authorList>
            <person name="de Vries R.P."/>
            <person name="Riley R."/>
            <person name="Wiebenga A."/>
            <person name="Aguilar-Osorio G."/>
            <person name="Amillis S."/>
            <person name="Uchima C.A."/>
            <person name="Anderluh G."/>
            <person name="Asadollahi M."/>
            <person name="Askin M."/>
            <person name="Barry K."/>
            <person name="Battaglia E."/>
            <person name="Bayram O."/>
            <person name="Benocci T."/>
            <person name="Braus-Stromeyer S.A."/>
            <person name="Caldana C."/>
            <person name="Canovas D."/>
            <person name="Cerqueira G.C."/>
            <person name="Chen F."/>
            <person name="Chen W."/>
            <person name="Choi C."/>
            <person name="Clum A."/>
            <person name="Dos Santos R.A."/>
            <person name="Damasio A.R."/>
            <person name="Diallinas G."/>
            <person name="Emri T."/>
            <person name="Fekete E."/>
            <person name="Flipphi M."/>
            <person name="Freyberg S."/>
            <person name="Gallo A."/>
            <person name="Gournas C."/>
            <person name="Habgood R."/>
            <person name="Hainaut M."/>
            <person name="Harispe M.L."/>
            <person name="Henrissat B."/>
            <person name="Hilden K.S."/>
            <person name="Hope R."/>
            <person name="Hossain A."/>
            <person name="Karabika E."/>
            <person name="Karaffa L."/>
            <person name="Karanyi Z."/>
            <person name="Krasevec N."/>
            <person name="Kuo A."/>
            <person name="Kusch H."/>
            <person name="LaButti K."/>
            <person name="Lagendijk E.L."/>
            <person name="Lapidus A."/>
            <person name="Levasseur A."/>
            <person name="Lindquist E."/>
            <person name="Lipzen A."/>
            <person name="Logrieco A.F."/>
            <person name="MacCabe A."/>
            <person name="Maekelae M.R."/>
            <person name="Malavazi I."/>
            <person name="Melin P."/>
            <person name="Meyer V."/>
            <person name="Mielnichuk N."/>
            <person name="Miskei M."/>
            <person name="Molnar A.P."/>
            <person name="Mule G."/>
            <person name="Ngan C.Y."/>
            <person name="Orejas M."/>
            <person name="Orosz E."/>
            <person name="Ouedraogo J.P."/>
            <person name="Overkamp K.M."/>
            <person name="Park H.-S."/>
            <person name="Perrone G."/>
            <person name="Piumi F."/>
            <person name="Punt P.J."/>
            <person name="Ram A.F."/>
            <person name="Ramon A."/>
            <person name="Rauscher S."/>
            <person name="Record E."/>
            <person name="Riano-Pachon D.M."/>
            <person name="Robert V."/>
            <person name="Roehrig J."/>
            <person name="Ruller R."/>
            <person name="Salamov A."/>
            <person name="Salih N.S."/>
            <person name="Samson R.A."/>
            <person name="Sandor E."/>
            <person name="Sanguinetti M."/>
            <person name="Schuetze T."/>
            <person name="Sepcic K."/>
            <person name="Shelest E."/>
            <person name="Sherlock G."/>
            <person name="Sophianopoulou V."/>
            <person name="Squina F.M."/>
            <person name="Sun H."/>
            <person name="Susca A."/>
            <person name="Todd R.B."/>
            <person name="Tsang A."/>
            <person name="Unkles S.E."/>
            <person name="van de Wiele N."/>
            <person name="van Rossen-Uffink D."/>
            <person name="Oliveira J.V."/>
            <person name="Vesth T.C."/>
            <person name="Visser J."/>
            <person name="Yu J.-H."/>
            <person name="Zhou M."/>
            <person name="Andersen M.R."/>
            <person name="Archer D.B."/>
            <person name="Baker S.E."/>
            <person name="Benoit I."/>
            <person name="Brakhage A.A."/>
            <person name="Braus G.H."/>
            <person name="Fischer R."/>
            <person name="Frisvad J.C."/>
            <person name="Goldman G.H."/>
            <person name="Houbraken J."/>
            <person name="Oakley B."/>
            <person name="Pocsi I."/>
            <person name="Scazzocchio C."/>
            <person name="Seiboth B."/>
            <person name="vanKuyk P.A."/>
            <person name="Wortman J."/>
            <person name="Dyer P.S."/>
            <person name="Grigoriev I.V."/>
        </authorList>
    </citation>
    <scope>NUCLEOTIDE SEQUENCE [LARGE SCALE GENOMIC DNA]</scope>
    <source>
        <strain evidence="10">CBS 593.65</strain>
    </source>
</reference>
<dbReference type="VEuPathDB" id="FungiDB:ASPSYDRAFT_1162536"/>
<dbReference type="GO" id="GO:0022857">
    <property type="term" value="F:transmembrane transporter activity"/>
    <property type="evidence" value="ECO:0007669"/>
    <property type="project" value="InterPro"/>
</dbReference>
<evidence type="ECO:0000256" key="1">
    <source>
        <dbReference type="ARBA" id="ARBA00004141"/>
    </source>
</evidence>
<evidence type="ECO:0000256" key="4">
    <source>
        <dbReference type="ARBA" id="ARBA00022989"/>
    </source>
</evidence>
<feature type="transmembrane region" description="Helical" evidence="7">
    <location>
        <begin position="253"/>
        <end position="272"/>
    </location>
</feature>
<dbReference type="SUPFAM" id="SSF103473">
    <property type="entry name" value="MFS general substrate transporter"/>
    <property type="match status" value="1"/>
</dbReference>
<feature type="transmembrane region" description="Helical" evidence="7">
    <location>
        <begin position="146"/>
        <end position="167"/>
    </location>
</feature>
<evidence type="ECO:0000256" key="2">
    <source>
        <dbReference type="ARBA" id="ARBA00022448"/>
    </source>
</evidence>
<dbReference type="Pfam" id="PF06609">
    <property type="entry name" value="TRI12"/>
    <property type="match status" value="1"/>
</dbReference>
<dbReference type="AlphaFoldDB" id="A0A1L9T4H7"/>
<feature type="transmembrane region" description="Helical" evidence="7">
    <location>
        <begin position="122"/>
        <end position="140"/>
    </location>
</feature>
<feature type="transmembrane region" description="Helical" evidence="7">
    <location>
        <begin position="284"/>
        <end position="305"/>
    </location>
</feature>
<dbReference type="InterPro" id="IPR020846">
    <property type="entry name" value="MFS_dom"/>
</dbReference>
<name>A0A1L9T4H7_9EURO</name>
<dbReference type="GeneID" id="63756183"/>
<protein>
    <recommendedName>
        <fullName evidence="8">Major facilitator superfamily (MFS) profile domain-containing protein</fullName>
    </recommendedName>
</protein>
<dbReference type="RefSeq" id="XP_040698160.1">
    <property type="nucleotide sequence ID" value="XM_040840110.1"/>
</dbReference>
<dbReference type="InterPro" id="IPR005829">
    <property type="entry name" value="Sugar_transporter_CS"/>
</dbReference>
<feature type="transmembrane region" description="Helical" evidence="7">
    <location>
        <begin position="179"/>
        <end position="201"/>
    </location>
</feature>
<feature type="region of interest" description="Disordered" evidence="6">
    <location>
        <begin position="455"/>
        <end position="476"/>
    </location>
</feature>
<feature type="transmembrane region" description="Helical" evidence="7">
    <location>
        <begin position="92"/>
        <end position="110"/>
    </location>
</feature>
<sequence>MSQADTESSHEPRPQYAGARAVVNTDGTVNYVDENAIGGDMQDMPKGYFRSLPFLGTVLAQCLGSIVAYLGWVLPSNTLTLINAELGNSPNINWVATVWTLSSCVGFLLIGRLSDIFGRKWIVQGSMILSIVGCIVGARATYVEMLIVANIFNGLSAAGQLSFGIILGELVPNKYRGVIVTIVFMSSLPFAVFGPVIARLLIQNTSQGWRWSYYIGLILAVIATVLYHFLYHPPRYAQLHVEGKTKWEMFKELDFIGIFLFVAGCVLFLIGLSWGGTAYPWRSAPTLCTLLIGIACLVVFVLYAVGYVDNITFPAVTLVIEPQDIGLATGVLGSLRALGGAVAQAVYVSVLNNELKKNMPKYVGPAAIEAGLPESSLSALLEALTAGTGVESIPGATDSVVAAATAALKIAYSQSFRIVFYTTIPFSVLLIISSCFIPDMKNFLHYDVAKRLQGTTEGKSESKPEVELVENVNGRA</sequence>
<evidence type="ECO:0000256" key="6">
    <source>
        <dbReference type="SAM" id="MobiDB-lite"/>
    </source>
</evidence>
<evidence type="ECO:0000313" key="9">
    <source>
        <dbReference type="EMBL" id="OJJ54354.1"/>
    </source>
</evidence>
<organism evidence="9 10">
    <name type="scientific">Aspergillus sydowii CBS 593.65</name>
    <dbReference type="NCBI Taxonomy" id="1036612"/>
    <lineage>
        <taxon>Eukaryota</taxon>
        <taxon>Fungi</taxon>
        <taxon>Dikarya</taxon>
        <taxon>Ascomycota</taxon>
        <taxon>Pezizomycotina</taxon>
        <taxon>Eurotiomycetes</taxon>
        <taxon>Eurotiomycetidae</taxon>
        <taxon>Eurotiales</taxon>
        <taxon>Aspergillaceae</taxon>
        <taxon>Aspergillus</taxon>
        <taxon>Aspergillus subgen. Nidulantes</taxon>
    </lineage>
</organism>
<keyword evidence="3 7" id="KW-0812">Transmembrane</keyword>
<feature type="transmembrane region" description="Helical" evidence="7">
    <location>
        <begin position="418"/>
        <end position="437"/>
    </location>
</feature>
<dbReference type="PANTHER" id="PTHR23501:SF109">
    <property type="entry name" value="MAJOR FACILITATOR SUPERFAMILY (MFS) PROFILE DOMAIN-CONTAINING PROTEIN-RELATED"/>
    <property type="match status" value="1"/>
</dbReference>
<keyword evidence="5 7" id="KW-0472">Membrane</keyword>
<feature type="transmembrane region" description="Helical" evidence="7">
    <location>
        <begin position="213"/>
        <end position="232"/>
    </location>
</feature>
<evidence type="ECO:0000256" key="5">
    <source>
        <dbReference type="ARBA" id="ARBA00023136"/>
    </source>
</evidence>
<dbReference type="PANTHER" id="PTHR23501">
    <property type="entry name" value="MAJOR FACILITATOR SUPERFAMILY"/>
    <property type="match status" value="1"/>
</dbReference>
<dbReference type="PROSITE" id="PS00216">
    <property type="entry name" value="SUGAR_TRANSPORT_1"/>
    <property type="match status" value="1"/>
</dbReference>
<feature type="domain" description="Major facilitator superfamily (MFS) profile" evidence="8">
    <location>
        <begin position="57"/>
        <end position="476"/>
    </location>
</feature>
<feature type="transmembrane region" description="Helical" evidence="7">
    <location>
        <begin position="325"/>
        <end position="350"/>
    </location>
</feature>
<gene>
    <name evidence="9" type="ORF">ASPSYDRAFT_1162536</name>
</gene>
<evidence type="ECO:0000256" key="7">
    <source>
        <dbReference type="SAM" id="Phobius"/>
    </source>
</evidence>